<feature type="coiled-coil region" evidence="1">
    <location>
        <begin position="67"/>
        <end position="101"/>
    </location>
</feature>
<accession>A0ABN7RLN2</accession>
<feature type="region of interest" description="Disordered" evidence="2">
    <location>
        <begin position="1"/>
        <end position="33"/>
    </location>
</feature>
<dbReference type="EMBL" id="OU015568">
    <property type="protein sequence ID" value="CAG5080673.1"/>
    <property type="molecule type" value="Genomic_DNA"/>
</dbReference>
<protein>
    <submittedName>
        <fullName evidence="3">Oidioi.mRNA.OKI2018_I69.PAR.g9680.t1.cds</fullName>
    </submittedName>
</protein>
<reference evidence="3 4" key="1">
    <citation type="submission" date="2021-04" db="EMBL/GenBank/DDBJ databases">
        <authorList>
            <person name="Bliznina A."/>
        </authorList>
    </citation>
    <scope>NUCLEOTIDE SEQUENCE [LARGE SCALE GENOMIC DNA]</scope>
</reference>
<keyword evidence="1" id="KW-0175">Coiled coil</keyword>
<evidence type="ECO:0000256" key="2">
    <source>
        <dbReference type="SAM" id="MobiDB-lite"/>
    </source>
</evidence>
<dbReference type="Proteomes" id="UP001158576">
    <property type="component" value="Chromosome PAR"/>
</dbReference>
<evidence type="ECO:0000313" key="4">
    <source>
        <dbReference type="Proteomes" id="UP001158576"/>
    </source>
</evidence>
<keyword evidence="4" id="KW-1185">Reference proteome</keyword>
<feature type="compositionally biased region" description="Basic and acidic residues" evidence="2">
    <location>
        <begin position="22"/>
        <end position="33"/>
    </location>
</feature>
<name>A0ABN7RLN2_OIKDI</name>
<gene>
    <name evidence="3" type="ORF">OKIOD_LOCUS1238</name>
</gene>
<evidence type="ECO:0000313" key="3">
    <source>
        <dbReference type="EMBL" id="CAG5080673.1"/>
    </source>
</evidence>
<evidence type="ECO:0000256" key="1">
    <source>
        <dbReference type="SAM" id="Coils"/>
    </source>
</evidence>
<feature type="compositionally biased region" description="Low complexity" evidence="2">
    <location>
        <begin position="9"/>
        <end position="21"/>
    </location>
</feature>
<organism evidence="3 4">
    <name type="scientific">Oikopleura dioica</name>
    <name type="common">Tunicate</name>
    <dbReference type="NCBI Taxonomy" id="34765"/>
    <lineage>
        <taxon>Eukaryota</taxon>
        <taxon>Metazoa</taxon>
        <taxon>Chordata</taxon>
        <taxon>Tunicata</taxon>
        <taxon>Appendicularia</taxon>
        <taxon>Copelata</taxon>
        <taxon>Oikopleuridae</taxon>
        <taxon>Oikopleura</taxon>
    </lineage>
</organism>
<sequence length="127" mass="14508">MSFISPKASPSIPSVSESVVSYDKENDNSDKTEFSELSGNKIEEIIDCRLESIRSELLELQKLPWEVRKLKERASVLENENETKSLTIKALEEKIDKMALELEINRPKQKMIALTITILKALLVIYL</sequence>
<proteinExistence type="predicted"/>